<dbReference type="Pfam" id="PF00534">
    <property type="entry name" value="Glycos_transf_1"/>
    <property type="match status" value="1"/>
</dbReference>
<dbReference type="PANTHER" id="PTHR45947">
    <property type="entry name" value="SULFOQUINOVOSYL TRANSFERASE SQD2"/>
    <property type="match status" value="1"/>
</dbReference>
<dbReference type="InterPro" id="IPR028098">
    <property type="entry name" value="Glyco_trans_4-like_N"/>
</dbReference>
<dbReference type="EMBL" id="WJNG01000005">
    <property type="protein sequence ID" value="MRH42488.1"/>
    <property type="molecule type" value="Genomic_DNA"/>
</dbReference>
<comment type="caution">
    <text evidence="3">The sequence shown here is derived from an EMBL/GenBank/DDBJ whole genome shotgun (WGS) entry which is preliminary data.</text>
</comment>
<gene>
    <name evidence="3" type="ORF">GH741_07295</name>
</gene>
<evidence type="ECO:0000313" key="3">
    <source>
        <dbReference type="EMBL" id="MRH42488.1"/>
    </source>
</evidence>
<dbReference type="AlphaFoldDB" id="A0A6A8DA76"/>
<dbReference type="InterPro" id="IPR050194">
    <property type="entry name" value="Glycosyltransferase_grp1"/>
</dbReference>
<dbReference type="OrthoDB" id="9802525at2"/>
<dbReference type="PANTHER" id="PTHR45947:SF3">
    <property type="entry name" value="SULFOQUINOVOSYL TRANSFERASE SQD2"/>
    <property type="match status" value="1"/>
</dbReference>
<dbReference type="Proteomes" id="UP000799092">
    <property type="component" value="Unassembled WGS sequence"/>
</dbReference>
<keyword evidence="3" id="KW-0808">Transferase</keyword>
<dbReference type="Gene3D" id="3.40.50.2000">
    <property type="entry name" value="Glycogen Phosphorylase B"/>
    <property type="match status" value="2"/>
</dbReference>
<accession>A0A6A8DA76</accession>
<dbReference type="SUPFAM" id="SSF53756">
    <property type="entry name" value="UDP-Glycosyltransferase/glycogen phosphorylase"/>
    <property type="match status" value="1"/>
</dbReference>
<keyword evidence="4" id="KW-1185">Reference proteome</keyword>
<reference evidence="3" key="1">
    <citation type="submission" date="2019-11" db="EMBL/GenBank/DDBJ databases">
        <authorList>
            <person name="Li J."/>
        </authorList>
    </citation>
    <scope>NUCLEOTIDE SEQUENCE</scope>
    <source>
        <strain evidence="3">B6B</strain>
    </source>
</reference>
<feature type="domain" description="Glycosyltransferase subfamily 4-like N-terminal" evidence="2">
    <location>
        <begin position="15"/>
        <end position="178"/>
    </location>
</feature>
<evidence type="ECO:0000259" key="1">
    <source>
        <dbReference type="Pfam" id="PF00534"/>
    </source>
</evidence>
<sequence length="382" mass="43529">MKIVIITETFLPSTDGVVTRLTEAIKYLRQLKHEVVIIAPDLGVEEFEGAVVEGVKAITMPFYRYRPFSLPQKKVKSILEKHNPDFVHVVNPVSVGASGVHYASKLDIPLIASYHTHMPKYLDYYKLYRPFKPFLWNFIRSLHNKADINLCTSETIRKELVEKNFQNVHVWKRGVDIEKYHPKNYSNKMRMKLSNGNIDKKLLLYVGRLAAEKEIDSIKPLLNARKDVCLAIVGDGPARKQLEEEFKGTNTVFTGFMHGKELSEAFASADAFIFPSVTETLGLVILESMASGLPVIAAKSGPTMEQITEGKTGYLYEQDNIDSMIQAVTQIENNELFEQIKKNARTEAEKFSWIKPSVQLIEFYERLLEMNEMKMSVESINS</sequence>
<dbReference type="InterPro" id="IPR001296">
    <property type="entry name" value="Glyco_trans_1"/>
</dbReference>
<proteinExistence type="predicted"/>
<dbReference type="RefSeq" id="WP_153736132.1">
    <property type="nucleotide sequence ID" value="NZ_WJNG01000005.1"/>
</dbReference>
<feature type="domain" description="Glycosyl transferase family 1" evidence="1">
    <location>
        <begin position="199"/>
        <end position="345"/>
    </location>
</feature>
<evidence type="ECO:0000313" key="4">
    <source>
        <dbReference type="Proteomes" id="UP000799092"/>
    </source>
</evidence>
<dbReference type="Pfam" id="PF13439">
    <property type="entry name" value="Glyco_transf_4"/>
    <property type="match status" value="1"/>
</dbReference>
<organism evidence="3 4">
    <name type="scientific">Aquibacillus halophilus</name>
    <dbReference type="NCBI Taxonomy" id="930132"/>
    <lineage>
        <taxon>Bacteria</taxon>
        <taxon>Bacillati</taxon>
        <taxon>Bacillota</taxon>
        <taxon>Bacilli</taxon>
        <taxon>Bacillales</taxon>
        <taxon>Bacillaceae</taxon>
        <taxon>Aquibacillus</taxon>
    </lineage>
</organism>
<evidence type="ECO:0000259" key="2">
    <source>
        <dbReference type="Pfam" id="PF13439"/>
    </source>
</evidence>
<dbReference type="CDD" id="cd03814">
    <property type="entry name" value="GT4-like"/>
    <property type="match status" value="1"/>
</dbReference>
<dbReference type="GO" id="GO:0016757">
    <property type="term" value="F:glycosyltransferase activity"/>
    <property type="evidence" value="ECO:0007669"/>
    <property type="project" value="InterPro"/>
</dbReference>
<protein>
    <submittedName>
        <fullName evidence="3">Glycosyltransferase</fullName>
    </submittedName>
</protein>
<name>A0A6A8DA76_9BACI</name>